<comment type="caution">
    <text evidence="2">The sequence shown here is derived from an EMBL/GenBank/DDBJ whole genome shotgun (WGS) entry which is preliminary data.</text>
</comment>
<feature type="chain" id="PRO_5045717216" evidence="1">
    <location>
        <begin position="23"/>
        <end position="247"/>
    </location>
</feature>
<feature type="signal peptide" evidence="1">
    <location>
        <begin position="1"/>
        <end position="22"/>
    </location>
</feature>
<name>A0ABR9H7W7_9BACT</name>
<evidence type="ECO:0000313" key="3">
    <source>
        <dbReference type="Proteomes" id="UP000639010"/>
    </source>
</evidence>
<dbReference type="EMBL" id="JADBGG010000034">
    <property type="protein sequence ID" value="MBE1426806.1"/>
    <property type="molecule type" value="Genomic_DNA"/>
</dbReference>
<keyword evidence="3" id="KW-1185">Reference proteome</keyword>
<proteinExistence type="predicted"/>
<dbReference type="RefSeq" id="WP_192624689.1">
    <property type="nucleotide sequence ID" value="NZ_JADBGG010000034.1"/>
</dbReference>
<protein>
    <submittedName>
        <fullName evidence="2">Polar amino acid transport system substrate-binding protein</fullName>
    </submittedName>
</protein>
<dbReference type="PANTHER" id="PTHR35936:SF25">
    <property type="entry name" value="ABC TRANSPORTER SUBSTRATE-BINDING PROTEIN"/>
    <property type="match status" value="1"/>
</dbReference>
<accession>A0ABR9H7W7</accession>
<dbReference type="PROSITE" id="PS51257">
    <property type="entry name" value="PROKAR_LIPOPROTEIN"/>
    <property type="match status" value="1"/>
</dbReference>
<organism evidence="2 3">
    <name type="scientific">Desulfomicrobium macestii</name>
    <dbReference type="NCBI Taxonomy" id="90731"/>
    <lineage>
        <taxon>Bacteria</taxon>
        <taxon>Pseudomonadati</taxon>
        <taxon>Thermodesulfobacteriota</taxon>
        <taxon>Desulfovibrionia</taxon>
        <taxon>Desulfovibrionales</taxon>
        <taxon>Desulfomicrobiaceae</taxon>
        <taxon>Desulfomicrobium</taxon>
    </lineage>
</organism>
<evidence type="ECO:0000313" key="2">
    <source>
        <dbReference type="EMBL" id="MBE1426806.1"/>
    </source>
</evidence>
<dbReference type="Proteomes" id="UP000639010">
    <property type="component" value="Unassembled WGS sequence"/>
</dbReference>
<dbReference type="SUPFAM" id="SSF53850">
    <property type="entry name" value="Periplasmic binding protein-like II"/>
    <property type="match status" value="1"/>
</dbReference>
<evidence type="ECO:0000256" key="1">
    <source>
        <dbReference type="SAM" id="SignalP"/>
    </source>
</evidence>
<gene>
    <name evidence="2" type="ORF">H4684_003481</name>
</gene>
<sequence>MKWRLAGVLPLMVLFLACSAHAEPLDLSTLEWPPFVGRDLLEQGTTSARVRSICAEAGLEPRLSFLPWKRVLMEARAGNTQGYFPEYRSVAREEEFYFSKPVGCSVVGLVHKSGVTLDWTRLEDLAAYRLGVVDGYVNTEEFDRLVDMGILYPVKCNSDKQALRMIEAGRIDAAVMDRAVFRHLSGKMEPSHGPPPLVFAEKILAVHSLHVCFPRTPAGKSLVERFDRAIVSGGLELICASSSECSP</sequence>
<keyword evidence="1" id="KW-0732">Signal</keyword>
<dbReference type="Gene3D" id="3.40.190.10">
    <property type="entry name" value="Periplasmic binding protein-like II"/>
    <property type="match status" value="2"/>
</dbReference>
<dbReference type="PANTHER" id="PTHR35936">
    <property type="entry name" value="MEMBRANE-BOUND LYTIC MUREIN TRANSGLYCOSYLASE F"/>
    <property type="match status" value="1"/>
</dbReference>
<reference evidence="2 3" key="1">
    <citation type="submission" date="2020-10" db="EMBL/GenBank/DDBJ databases">
        <title>Genomic Encyclopedia of Type Strains, Phase IV (KMG-IV): sequencing the most valuable type-strain genomes for metagenomic binning, comparative biology and taxonomic classification.</title>
        <authorList>
            <person name="Goeker M."/>
        </authorList>
    </citation>
    <scope>NUCLEOTIDE SEQUENCE [LARGE SCALE GENOMIC DNA]</scope>
    <source>
        <strain evidence="2 3">DSM 4194</strain>
    </source>
</reference>